<feature type="compositionally biased region" description="Basic and acidic residues" evidence="1">
    <location>
        <begin position="172"/>
        <end position="191"/>
    </location>
</feature>
<keyword evidence="2" id="KW-0812">Transmembrane</keyword>
<evidence type="ECO:0000256" key="2">
    <source>
        <dbReference type="SAM" id="Phobius"/>
    </source>
</evidence>
<dbReference type="RefSeq" id="WP_120630447.1">
    <property type="nucleotide sequence ID" value="NZ_RAWG01000550.1"/>
</dbReference>
<dbReference type="OrthoDB" id="5381886at2"/>
<evidence type="ECO:0000313" key="3">
    <source>
        <dbReference type="EMBL" id="RKH27919.1"/>
    </source>
</evidence>
<feature type="compositionally biased region" description="Basic and acidic residues" evidence="1">
    <location>
        <begin position="209"/>
        <end position="230"/>
    </location>
</feature>
<comment type="caution">
    <text evidence="3">The sequence shown here is derived from an EMBL/GenBank/DDBJ whole genome shotgun (WGS) entry which is preliminary data.</text>
</comment>
<dbReference type="Proteomes" id="UP000273405">
    <property type="component" value="Unassembled WGS sequence"/>
</dbReference>
<sequence>MRPDKGGPTRGPRTEPGTGFELPRTPVPPERRKVKDGFRPLDPQRNTTASPYLGAGETRGPVLDLDSLVPGDLKDLEGQPAVAKRFASDSALLSAQVRPASLPSSDRVARLWAFFAAYAEAATAHPPAPEAKAAFSQALKDQGFAGLQDAHTGRTGVEAGLWVLDAPSPAEARERAKDVQLEPPPDVRRSEQAAPMTPGLYQPIPAPFIRRDEQGQPLQDDDRDRNRSERKLGTRMLWNVLHRFRAGPEEEDAQSEGQWDRMVFGAVLALAGVALAVIALVTSL</sequence>
<accession>A0A3A8M9F0</accession>
<keyword evidence="2" id="KW-1133">Transmembrane helix</keyword>
<dbReference type="AlphaFoldDB" id="A0A3A8M9F0"/>
<proteinExistence type="predicted"/>
<evidence type="ECO:0000313" key="4">
    <source>
        <dbReference type="Proteomes" id="UP000273405"/>
    </source>
</evidence>
<organism evidence="3 4">
    <name type="scientific">Corallococcus sicarius</name>
    <dbReference type="NCBI Taxonomy" id="2316726"/>
    <lineage>
        <taxon>Bacteria</taxon>
        <taxon>Pseudomonadati</taxon>
        <taxon>Myxococcota</taxon>
        <taxon>Myxococcia</taxon>
        <taxon>Myxococcales</taxon>
        <taxon>Cystobacterineae</taxon>
        <taxon>Myxococcaceae</taxon>
        <taxon>Corallococcus</taxon>
    </lineage>
</organism>
<feature type="compositionally biased region" description="Low complexity" evidence="1">
    <location>
        <begin position="10"/>
        <end position="19"/>
    </location>
</feature>
<protein>
    <submittedName>
        <fullName evidence="3">Immediate early protein ICP0</fullName>
    </submittedName>
</protein>
<dbReference type="EMBL" id="RAWG01000550">
    <property type="protein sequence ID" value="RKH27919.1"/>
    <property type="molecule type" value="Genomic_DNA"/>
</dbReference>
<evidence type="ECO:0000256" key="1">
    <source>
        <dbReference type="SAM" id="MobiDB-lite"/>
    </source>
</evidence>
<feature type="compositionally biased region" description="Basic and acidic residues" evidence="1">
    <location>
        <begin position="29"/>
        <end position="39"/>
    </location>
</feature>
<gene>
    <name evidence="3" type="ORF">D7X12_40465</name>
</gene>
<feature type="region of interest" description="Disordered" evidence="1">
    <location>
        <begin position="1"/>
        <end position="60"/>
    </location>
</feature>
<keyword evidence="4" id="KW-1185">Reference proteome</keyword>
<keyword evidence="2" id="KW-0472">Membrane</keyword>
<reference evidence="4" key="1">
    <citation type="submission" date="2018-09" db="EMBL/GenBank/DDBJ databases">
        <authorList>
            <person name="Livingstone P.G."/>
            <person name="Whitworth D.E."/>
        </authorList>
    </citation>
    <scope>NUCLEOTIDE SEQUENCE [LARGE SCALE GENOMIC DNA]</scope>
    <source>
        <strain evidence="4">CA040B</strain>
    </source>
</reference>
<feature type="transmembrane region" description="Helical" evidence="2">
    <location>
        <begin position="262"/>
        <end position="281"/>
    </location>
</feature>
<feature type="region of interest" description="Disordered" evidence="1">
    <location>
        <begin position="172"/>
        <end position="230"/>
    </location>
</feature>
<name>A0A3A8M9F0_9BACT</name>